<protein>
    <submittedName>
        <fullName evidence="2">Uncharacterized protein</fullName>
    </submittedName>
</protein>
<feature type="compositionally biased region" description="Polar residues" evidence="1">
    <location>
        <begin position="240"/>
        <end position="251"/>
    </location>
</feature>
<dbReference type="STRING" id="573729.G2Q7I0"/>
<dbReference type="InParanoid" id="G2Q7I0"/>
<dbReference type="Proteomes" id="UP000007322">
    <property type="component" value="Chromosome 2"/>
</dbReference>
<dbReference type="AlphaFoldDB" id="G2Q7I0"/>
<name>G2Q7I0_THET4</name>
<feature type="compositionally biased region" description="Low complexity" evidence="1">
    <location>
        <begin position="377"/>
        <end position="386"/>
    </location>
</feature>
<gene>
    <name evidence="2" type="ORF">MYCTH_2302350</name>
</gene>
<organism evidence="2 3">
    <name type="scientific">Thermothelomyces thermophilus (strain ATCC 42464 / BCRC 31852 / DSM 1799)</name>
    <name type="common">Sporotrichum thermophile</name>
    <dbReference type="NCBI Taxonomy" id="573729"/>
    <lineage>
        <taxon>Eukaryota</taxon>
        <taxon>Fungi</taxon>
        <taxon>Dikarya</taxon>
        <taxon>Ascomycota</taxon>
        <taxon>Pezizomycotina</taxon>
        <taxon>Sordariomycetes</taxon>
        <taxon>Sordariomycetidae</taxon>
        <taxon>Sordariales</taxon>
        <taxon>Chaetomiaceae</taxon>
        <taxon>Thermothelomyces</taxon>
    </lineage>
</organism>
<feature type="compositionally biased region" description="Basic and acidic residues" evidence="1">
    <location>
        <begin position="364"/>
        <end position="376"/>
    </location>
</feature>
<feature type="compositionally biased region" description="Polar residues" evidence="1">
    <location>
        <begin position="531"/>
        <end position="543"/>
    </location>
</feature>
<feature type="compositionally biased region" description="Polar residues" evidence="1">
    <location>
        <begin position="576"/>
        <end position="590"/>
    </location>
</feature>
<accession>G2Q7I0</accession>
<feature type="compositionally biased region" description="Pro residues" evidence="1">
    <location>
        <begin position="596"/>
        <end position="605"/>
    </location>
</feature>
<feature type="region of interest" description="Disordered" evidence="1">
    <location>
        <begin position="290"/>
        <end position="326"/>
    </location>
</feature>
<dbReference type="KEGG" id="mtm:MYCTH_2302350"/>
<dbReference type="HOGENOM" id="CLU_021365_1_0_1"/>
<feature type="region of interest" description="Disordered" evidence="1">
    <location>
        <begin position="171"/>
        <end position="253"/>
    </location>
</feature>
<dbReference type="OrthoDB" id="5379885at2759"/>
<evidence type="ECO:0000313" key="2">
    <source>
        <dbReference type="EMBL" id="AEO56893.1"/>
    </source>
</evidence>
<reference evidence="2 3" key="1">
    <citation type="journal article" date="2011" name="Nat. Biotechnol.">
        <title>Comparative genomic analysis of the thermophilic biomass-degrading fungi Myceliophthora thermophila and Thielavia terrestris.</title>
        <authorList>
            <person name="Berka R.M."/>
            <person name="Grigoriev I.V."/>
            <person name="Otillar R."/>
            <person name="Salamov A."/>
            <person name="Grimwood J."/>
            <person name="Reid I."/>
            <person name="Ishmael N."/>
            <person name="John T."/>
            <person name="Darmond C."/>
            <person name="Moisan M.-C."/>
            <person name="Henrissat B."/>
            <person name="Coutinho P.M."/>
            <person name="Lombard V."/>
            <person name="Natvig D.O."/>
            <person name="Lindquist E."/>
            <person name="Schmutz J."/>
            <person name="Lucas S."/>
            <person name="Harris P."/>
            <person name="Powlowski J."/>
            <person name="Bellemare A."/>
            <person name="Taylor D."/>
            <person name="Butler G."/>
            <person name="de Vries R.P."/>
            <person name="Allijn I.E."/>
            <person name="van den Brink J."/>
            <person name="Ushinsky S."/>
            <person name="Storms R."/>
            <person name="Powell A.J."/>
            <person name="Paulsen I.T."/>
            <person name="Elbourne L.D.H."/>
            <person name="Baker S.E."/>
            <person name="Magnuson J."/>
            <person name="LaBoissiere S."/>
            <person name="Clutterbuck A.J."/>
            <person name="Martinez D."/>
            <person name="Wogulis M."/>
            <person name="de Leon A.L."/>
            <person name="Rey M.W."/>
            <person name="Tsang A."/>
        </authorList>
    </citation>
    <scope>NUCLEOTIDE SEQUENCE [LARGE SCALE GENOMIC DNA]</scope>
    <source>
        <strain evidence="3">ATCC 42464 / BCRC 31852 / DSM 1799</strain>
    </source>
</reference>
<feature type="region of interest" description="Disordered" evidence="1">
    <location>
        <begin position="574"/>
        <end position="652"/>
    </location>
</feature>
<keyword evidence="3" id="KW-1185">Reference proteome</keyword>
<sequence length="652" mass="71233">MEGPLSMPPERGTIIGKPAWKVRWVVIGGSTRDQTQVGTANRGQTNRTSAPRELTRTLTEGMFLSIYKSKDDTEPIQQYALSSIADCQLQILSHRKQGPALPTMVINILPDPQSDKARKRRSSRTAAFSTPKETGPTSLLFRPGEERQNLQEWVRFIQQAIQPYVPDRVPMSPLTPASPTFVNPFTPRPREASDVQQRPSSRNGSRPGCFLKNHSQASSARDRPVTFSDAPSLRSKRSDLSSQTGSTTQSHMAFPSYTAMVPADLPSLATTIGEYQGEFIEGWTSAQGRSSALSSPIRGRGSVSLQAPAPLPPVPDPNPPPGPRETILDRAFQLRCIPGSEREIPGEEKLSSLARFDALMREMDEKRKKREAEAAESRAQAAADSSVGTSSSQPKSAFDRDDSDSDLEQDSDDDSDDDSDGILGEGDVEDQFPSTSAQQRALDFIAGKYEPPRRHRPTSRGVRSPPTYNHEAFMALSSPGYSQTRPQTGYSRTRSRPGMSQRTHSQPQLATMLGSSSPLEPPRESEDGTGFSFTPGSPSATHRNSAEKRHSGSSTKRLSFTEFTRRLSSASSLLLVQTNASGPSSRRASNSDLDPQQPPQSPPQPLHHLHPRAGPPTPQQYHQPPQSPPLAGERERRGWRGSVGVFGDGGFV</sequence>
<dbReference type="RefSeq" id="XP_003662138.1">
    <property type="nucleotide sequence ID" value="XM_003662090.1"/>
</dbReference>
<dbReference type="eggNOG" id="ENOG502SFQA">
    <property type="taxonomic scope" value="Eukaryota"/>
</dbReference>
<feature type="region of interest" description="Disordered" evidence="1">
    <location>
        <begin position="364"/>
        <end position="560"/>
    </location>
</feature>
<dbReference type="EMBL" id="CP003003">
    <property type="protein sequence ID" value="AEO56893.1"/>
    <property type="molecule type" value="Genomic_DNA"/>
</dbReference>
<evidence type="ECO:0000313" key="3">
    <source>
        <dbReference type="Proteomes" id="UP000007322"/>
    </source>
</evidence>
<dbReference type="GeneID" id="11512191"/>
<feature type="compositionally biased region" description="Acidic residues" evidence="1">
    <location>
        <begin position="401"/>
        <end position="430"/>
    </location>
</feature>
<feature type="region of interest" description="Disordered" evidence="1">
    <location>
        <begin position="111"/>
        <end position="144"/>
    </location>
</feature>
<feature type="compositionally biased region" description="Polar residues" evidence="1">
    <location>
        <begin position="194"/>
        <end position="204"/>
    </location>
</feature>
<feature type="compositionally biased region" description="Polar residues" evidence="1">
    <location>
        <begin position="479"/>
        <end position="509"/>
    </location>
</feature>
<feature type="compositionally biased region" description="Pro residues" evidence="1">
    <location>
        <begin position="309"/>
        <end position="323"/>
    </location>
</feature>
<evidence type="ECO:0000256" key="1">
    <source>
        <dbReference type="SAM" id="MobiDB-lite"/>
    </source>
</evidence>
<proteinExistence type="predicted"/>
<dbReference type="VEuPathDB" id="FungiDB:MYCTH_2302350"/>
<dbReference type="OMA" id="WFRTPPD"/>